<dbReference type="PROSITE" id="PS50053">
    <property type="entry name" value="UBIQUITIN_2"/>
    <property type="match status" value="1"/>
</dbReference>
<dbReference type="AlphaFoldDB" id="A0A060T5U1"/>
<dbReference type="SMART" id="SM00213">
    <property type="entry name" value="UBQ"/>
    <property type="match status" value="1"/>
</dbReference>
<feature type="region of interest" description="Disordered" evidence="1">
    <location>
        <begin position="439"/>
        <end position="479"/>
    </location>
</feature>
<evidence type="ECO:0000259" key="2">
    <source>
        <dbReference type="PROSITE" id="PS50053"/>
    </source>
</evidence>
<feature type="domain" description="Ubiquitin-like" evidence="2">
    <location>
        <begin position="23"/>
        <end position="90"/>
    </location>
</feature>
<feature type="compositionally biased region" description="Polar residues" evidence="1">
    <location>
        <begin position="130"/>
        <end position="142"/>
    </location>
</feature>
<dbReference type="Gene3D" id="3.10.20.90">
    <property type="entry name" value="Phosphatidylinositol 3-kinase Catalytic Subunit, Chain A, domain 1"/>
    <property type="match status" value="1"/>
</dbReference>
<feature type="compositionally biased region" description="Basic and acidic residues" evidence="1">
    <location>
        <begin position="449"/>
        <end position="469"/>
    </location>
</feature>
<dbReference type="InterPro" id="IPR029071">
    <property type="entry name" value="Ubiquitin-like_domsf"/>
</dbReference>
<evidence type="ECO:0000313" key="3">
    <source>
        <dbReference type="EMBL" id="CDP34242.1"/>
    </source>
</evidence>
<feature type="compositionally biased region" description="Low complexity" evidence="1">
    <location>
        <begin position="149"/>
        <end position="175"/>
    </location>
</feature>
<gene>
    <name evidence="3" type="ORF">GNLVRS02_ARAD1C07964g</name>
</gene>
<reference evidence="3" key="2">
    <citation type="submission" date="2014-06" db="EMBL/GenBank/DDBJ databases">
        <title>The complete genome of Blastobotrys (Arxula) adeninivorans LS3 - a yeast of biotechnological interest.</title>
        <authorList>
            <person name="Kunze G."/>
            <person name="Gaillardin C."/>
            <person name="Czernicka M."/>
            <person name="Durrens P."/>
            <person name="Martin T."/>
            <person name="Boer E."/>
            <person name="Gabaldon T."/>
            <person name="Cruz J."/>
            <person name="Talla E."/>
            <person name="Marck C."/>
            <person name="Goffeau A."/>
            <person name="Barbe V."/>
            <person name="Baret P."/>
            <person name="Baronian K."/>
            <person name="Beier S."/>
            <person name="Bleykasten C."/>
            <person name="Bode R."/>
            <person name="Casaregola S."/>
            <person name="Despons L."/>
            <person name="Fairhead C."/>
            <person name="Giersberg M."/>
            <person name="Gierski P."/>
            <person name="Hahnel U."/>
            <person name="Hartmann A."/>
            <person name="Jankowska D."/>
            <person name="Jubin C."/>
            <person name="Jung P."/>
            <person name="Lafontaine I."/>
            <person name="Leh-Louis V."/>
            <person name="Lemaire M."/>
            <person name="Marcet-Houben M."/>
            <person name="Mascher M."/>
            <person name="Morel G."/>
            <person name="Richard G.-F."/>
            <person name="Riechen J."/>
            <person name="Sacerdot C."/>
            <person name="Sarkar A."/>
            <person name="Savel G."/>
            <person name="Schacherer J."/>
            <person name="Sherman D."/>
            <person name="Straub M.-L."/>
            <person name="Stein N."/>
            <person name="Thierry A."/>
            <person name="Trautwein-Schult A."/>
            <person name="Westhof E."/>
            <person name="Worch S."/>
            <person name="Dujon B."/>
            <person name="Souciet J.-L."/>
            <person name="Wincker P."/>
            <person name="Scholz U."/>
            <person name="Neuveglise N."/>
        </authorList>
    </citation>
    <scope>NUCLEOTIDE SEQUENCE</scope>
    <source>
        <strain evidence="3">LS3</strain>
    </source>
</reference>
<proteinExistence type="predicted"/>
<dbReference type="EMBL" id="HG937693">
    <property type="protein sequence ID" value="CDP34242.1"/>
    <property type="molecule type" value="Genomic_DNA"/>
</dbReference>
<feature type="compositionally biased region" description="Low complexity" evidence="1">
    <location>
        <begin position="439"/>
        <end position="448"/>
    </location>
</feature>
<organism evidence="3">
    <name type="scientific">Blastobotrys adeninivorans</name>
    <name type="common">Yeast</name>
    <name type="synonym">Arxula adeninivorans</name>
    <dbReference type="NCBI Taxonomy" id="409370"/>
    <lineage>
        <taxon>Eukaryota</taxon>
        <taxon>Fungi</taxon>
        <taxon>Dikarya</taxon>
        <taxon>Ascomycota</taxon>
        <taxon>Saccharomycotina</taxon>
        <taxon>Dipodascomycetes</taxon>
        <taxon>Dipodascales</taxon>
        <taxon>Trichomonascaceae</taxon>
        <taxon>Blastobotrys</taxon>
    </lineage>
</organism>
<dbReference type="Pfam" id="PF00240">
    <property type="entry name" value="ubiquitin"/>
    <property type="match status" value="1"/>
</dbReference>
<dbReference type="SUPFAM" id="SSF54236">
    <property type="entry name" value="Ubiquitin-like"/>
    <property type="match status" value="1"/>
</dbReference>
<accession>A0A060T5U1</accession>
<sequence>MKCPQCPIGRTSSLSTLSQMPQVQVIINFTDRLVLGRKASYTVEDSTTIYEIKQRVEQDYPQDCTPPDPDRQIFIFKGRILENDNLLSDYVSTEDHQKPVTFHLVIRPAEKRHEAQLAPGSSGLEAAPAGTSTPGDSESSAGPSAFTHASNSPASGGSNSFNSGNGASSASTTSSEPVAGVQQMPSANVFNAQEIRSPYLPLHVLRLKVPTQHGEKTISIPCYEYMFVPTARPNEQAFCMAPGALMKFSALGVPVELPRLYSLGSHNGSHSLHGQPTPTATAAANGNQNPFANSIIARLRQRWAQRANLANQMDPARRIFITLVRIILVNKILLSAIDDPFAFWILSCLISMALVYQEGLLELHNGMFANGNLATLRNYIRGITERLPHVHPNLGHQEGPEQRTAWEAVRTTVVMFLASLFPGVYEQWAQQAQQRAELARVQQNNNEQEQQRDQDQQDQRDDQRPEQRGILEVNAEQVD</sequence>
<dbReference type="CDD" id="cd17039">
    <property type="entry name" value="Ubl_ubiquitin_like"/>
    <property type="match status" value="1"/>
</dbReference>
<name>A0A060T5U1_BLAAD</name>
<reference evidence="3" key="1">
    <citation type="submission" date="2014-02" db="EMBL/GenBank/DDBJ databases">
        <authorList>
            <person name="Genoscope - CEA"/>
        </authorList>
    </citation>
    <scope>NUCLEOTIDE SEQUENCE</scope>
    <source>
        <strain evidence="3">LS3</strain>
    </source>
</reference>
<dbReference type="InterPro" id="IPR000626">
    <property type="entry name" value="Ubiquitin-like_dom"/>
</dbReference>
<evidence type="ECO:0000256" key="1">
    <source>
        <dbReference type="SAM" id="MobiDB-lite"/>
    </source>
</evidence>
<protein>
    <submittedName>
        <fullName evidence="3">ARAD1C07964p</fullName>
    </submittedName>
</protein>
<feature type="region of interest" description="Disordered" evidence="1">
    <location>
        <begin position="114"/>
        <end position="180"/>
    </location>
</feature>